<sequence length="227" mass="27216">NALRYQDFEWYEALKDNKLKKEALKNKAILEGIVEDEDNESSNKDKKRCELFDDHEQPICNITRFKMIKYSFGQEEEYVAVKENEHDDSTSTSKDACRTYQEIFCMMDKGWTKMVIVMEETYPELTLSEFNYVIKIINGMKNEALWNKAIMEGLINDDESSNDCWKRCKSYEIHYHNYDDEEYENVTHDQEHEFCSIETHKVPVCQIKRYKMIKYSFNDEEEYVAIK</sequence>
<name>A0A699J8W1_TANCI</name>
<dbReference type="AlphaFoldDB" id="A0A699J8W1"/>
<accession>A0A699J8W1</accession>
<feature type="non-terminal residue" evidence="1">
    <location>
        <position position="1"/>
    </location>
</feature>
<protein>
    <submittedName>
        <fullName evidence="1">Uncharacterized protein</fullName>
    </submittedName>
</protein>
<proteinExistence type="predicted"/>
<evidence type="ECO:0000313" key="1">
    <source>
        <dbReference type="EMBL" id="GFA15846.1"/>
    </source>
</evidence>
<reference evidence="1" key="1">
    <citation type="journal article" date="2019" name="Sci. Rep.">
        <title>Draft genome of Tanacetum cinerariifolium, the natural source of mosquito coil.</title>
        <authorList>
            <person name="Yamashiro T."/>
            <person name="Shiraishi A."/>
            <person name="Satake H."/>
            <person name="Nakayama K."/>
        </authorList>
    </citation>
    <scope>NUCLEOTIDE SEQUENCE</scope>
</reference>
<organism evidence="1">
    <name type="scientific">Tanacetum cinerariifolium</name>
    <name type="common">Dalmatian daisy</name>
    <name type="synonym">Chrysanthemum cinerariifolium</name>
    <dbReference type="NCBI Taxonomy" id="118510"/>
    <lineage>
        <taxon>Eukaryota</taxon>
        <taxon>Viridiplantae</taxon>
        <taxon>Streptophyta</taxon>
        <taxon>Embryophyta</taxon>
        <taxon>Tracheophyta</taxon>
        <taxon>Spermatophyta</taxon>
        <taxon>Magnoliopsida</taxon>
        <taxon>eudicotyledons</taxon>
        <taxon>Gunneridae</taxon>
        <taxon>Pentapetalae</taxon>
        <taxon>asterids</taxon>
        <taxon>campanulids</taxon>
        <taxon>Asterales</taxon>
        <taxon>Asteraceae</taxon>
        <taxon>Asteroideae</taxon>
        <taxon>Anthemideae</taxon>
        <taxon>Anthemidinae</taxon>
        <taxon>Tanacetum</taxon>
    </lineage>
</organism>
<gene>
    <name evidence="1" type="ORF">Tci_587818</name>
</gene>
<comment type="caution">
    <text evidence="1">The sequence shown here is derived from an EMBL/GenBank/DDBJ whole genome shotgun (WGS) entry which is preliminary data.</text>
</comment>
<dbReference type="EMBL" id="BKCJ010378013">
    <property type="protein sequence ID" value="GFA15846.1"/>
    <property type="molecule type" value="Genomic_DNA"/>
</dbReference>